<evidence type="ECO:0000313" key="3">
    <source>
        <dbReference type="EMBL" id="THF65282.1"/>
    </source>
</evidence>
<proteinExistence type="predicted"/>
<name>A0A4V3WC08_9RHOO</name>
<dbReference type="RefSeq" id="WP_136383175.1">
    <property type="nucleotide sequence ID" value="NZ_SSOD01000001.1"/>
</dbReference>
<evidence type="ECO:0000313" key="4">
    <source>
        <dbReference type="Proteomes" id="UP000307956"/>
    </source>
</evidence>
<protein>
    <submittedName>
        <fullName evidence="3">Rhodanese-related sulfurtransferase</fullName>
    </submittedName>
</protein>
<feature type="domain" description="Rhodanese" evidence="2">
    <location>
        <begin position="151"/>
        <end position="242"/>
    </location>
</feature>
<dbReference type="CDD" id="cd01532">
    <property type="entry name" value="4RHOD_Repeat_1"/>
    <property type="match status" value="1"/>
</dbReference>
<dbReference type="CDD" id="cd01533">
    <property type="entry name" value="4RHOD_Repeat_2"/>
    <property type="match status" value="1"/>
</dbReference>
<dbReference type="Gene3D" id="3.40.250.10">
    <property type="entry name" value="Rhodanese-like domain"/>
    <property type="match status" value="4"/>
</dbReference>
<sequence>MNAPASRQESLRDIPRATYADVRAALLERREIALLDVREEDPHAQAHPLFAANLPLARIELDAWSKLPRRDVPIVTLDDGEGLAELAAQRLIGLGYTDVRVFQGGVAGWREAGGELFRDVNVPSKSFGELVEAERHTPSLAAEEVQALIDSKADVVIVDSRRFDEYQTMNIPGSTSVPGAELVLRIAELAPRPETRVIVNCAGRTRSIIGTQSLVNAGIPNPVAALRNGTIGWTLAGQKLEQGADRRFPEVSAATREQAAARARAVADRAGVRRTTLAEIQGWQRQQGRTTYFFDVRTPEEYEAGHLPGFRSVPGGQLVQETEMVAPTRGARIVLADSDGVRADMSASWLAQMAWDVHVVDGIAAADLSERGAWRAPVPPPPPARRILPETLSRSLAAGEDVVILDFTTGANYRKRHIPGAWWALRSQLADVLRQVPRAARYVLTCGSSQLANYVVPEVEALVDGEVWLLEGGNAAWFAAGLPEESGETRLASPPIDRYRRPYEGTDSPREAMQAYLDWEFGLVAQLGRDGTHHFRVI</sequence>
<accession>A0A4V3WC08</accession>
<dbReference type="CDD" id="cd01534">
    <property type="entry name" value="4RHOD_Repeat_3"/>
    <property type="match status" value="1"/>
</dbReference>
<dbReference type="InterPro" id="IPR051126">
    <property type="entry name" value="Thiosulfate_sulfurtransferase"/>
</dbReference>
<comment type="caution">
    <text evidence="3">The sequence shown here is derived from an EMBL/GenBank/DDBJ whole genome shotgun (WGS) entry which is preliminary data.</text>
</comment>
<dbReference type="Proteomes" id="UP000307956">
    <property type="component" value="Unassembled WGS sequence"/>
</dbReference>
<dbReference type="SMART" id="SM00450">
    <property type="entry name" value="RHOD"/>
    <property type="match status" value="4"/>
</dbReference>
<feature type="domain" description="Rhodanese" evidence="2">
    <location>
        <begin position="287"/>
        <end position="486"/>
    </location>
</feature>
<keyword evidence="3" id="KW-0808">Transferase</keyword>
<dbReference type="AlphaFoldDB" id="A0A4V3WC08"/>
<evidence type="ECO:0000259" key="2">
    <source>
        <dbReference type="PROSITE" id="PS50206"/>
    </source>
</evidence>
<dbReference type="SUPFAM" id="SSF52821">
    <property type="entry name" value="Rhodanese/Cell cycle control phosphatase"/>
    <property type="match status" value="4"/>
</dbReference>
<dbReference type="CDD" id="cd01535">
    <property type="entry name" value="4RHOD_Repeat_4"/>
    <property type="match status" value="1"/>
</dbReference>
<keyword evidence="4" id="KW-1185">Reference proteome</keyword>
<feature type="domain" description="Rhodanese" evidence="2">
    <location>
        <begin position="28"/>
        <end position="118"/>
    </location>
</feature>
<dbReference type="PANTHER" id="PTHR43855:SF1">
    <property type="entry name" value="THIOSULFATE SULFURTRANSFERASE"/>
    <property type="match status" value="1"/>
</dbReference>
<dbReference type="InterPro" id="IPR036873">
    <property type="entry name" value="Rhodanese-like_dom_sf"/>
</dbReference>
<dbReference type="Pfam" id="PF00581">
    <property type="entry name" value="Rhodanese"/>
    <property type="match status" value="4"/>
</dbReference>
<reference evidence="3 4" key="1">
    <citation type="submission" date="2019-04" db="EMBL/GenBank/DDBJ databases">
        <title>Azoarcus rhizosphaerae sp. nov. isolated from rhizosphere of Ficus religiosa.</title>
        <authorList>
            <person name="Lin S.-Y."/>
            <person name="Hameed A."/>
            <person name="Hsu Y.-H."/>
            <person name="Young C.-C."/>
        </authorList>
    </citation>
    <scope>NUCLEOTIDE SEQUENCE [LARGE SCALE GENOMIC DNA]</scope>
    <source>
        <strain evidence="3 4">CC-YHH848</strain>
    </source>
</reference>
<dbReference type="EMBL" id="SSOD01000001">
    <property type="protein sequence ID" value="THF65282.1"/>
    <property type="molecule type" value="Genomic_DNA"/>
</dbReference>
<keyword evidence="1" id="KW-0677">Repeat</keyword>
<dbReference type="OrthoDB" id="9789585at2"/>
<dbReference type="PROSITE" id="PS50206">
    <property type="entry name" value="RHODANESE_3"/>
    <property type="match status" value="3"/>
</dbReference>
<evidence type="ECO:0000256" key="1">
    <source>
        <dbReference type="ARBA" id="ARBA00022737"/>
    </source>
</evidence>
<dbReference type="PANTHER" id="PTHR43855">
    <property type="entry name" value="THIOSULFATE SULFURTRANSFERASE"/>
    <property type="match status" value="1"/>
</dbReference>
<gene>
    <name evidence="3" type="ORF">E6O51_01385</name>
</gene>
<dbReference type="GO" id="GO:0016740">
    <property type="term" value="F:transferase activity"/>
    <property type="evidence" value="ECO:0007669"/>
    <property type="project" value="UniProtKB-KW"/>
</dbReference>
<dbReference type="InterPro" id="IPR001763">
    <property type="entry name" value="Rhodanese-like_dom"/>
</dbReference>
<organism evidence="3 4">
    <name type="scientific">Pseudothauera rhizosphaerae</name>
    <dbReference type="NCBI Taxonomy" id="2565932"/>
    <lineage>
        <taxon>Bacteria</taxon>
        <taxon>Pseudomonadati</taxon>
        <taxon>Pseudomonadota</taxon>
        <taxon>Betaproteobacteria</taxon>
        <taxon>Rhodocyclales</taxon>
        <taxon>Zoogloeaceae</taxon>
        <taxon>Pseudothauera</taxon>
    </lineage>
</organism>